<dbReference type="PANTHER" id="PTHR33127">
    <property type="entry name" value="TRANSMEMBRANE PROTEIN"/>
    <property type="match status" value="1"/>
</dbReference>
<gene>
    <name evidence="2" type="ORF">URODEC1_LOCUS108561</name>
</gene>
<evidence type="ECO:0000313" key="2">
    <source>
        <dbReference type="EMBL" id="CAL5081301.1"/>
    </source>
</evidence>
<reference evidence="2" key="1">
    <citation type="submission" date="2024-10" db="EMBL/GenBank/DDBJ databases">
        <authorList>
            <person name="Ryan C."/>
        </authorList>
    </citation>
    <scope>NUCLEOTIDE SEQUENCE [LARGE SCALE GENOMIC DNA]</scope>
</reference>
<dbReference type="InterPro" id="IPR005174">
    <property type="entry name" value="KIB1-4_b-propeller"/>
</dbReference>
<keyword evidence="3" id="KW-1185">Reference proteome</keyword>
<protein>
    <recommendedName>
        <fullName evidence="1">KIB1-4 beta-propeller domain-containing protein</fullName>
    </recommendedName>
</protein>
<dbReference type="PANTHER" id="PTHR33127:SF75">
    <property type="entry name" value="DUF295 DOMAIN-CONTAINING PROTEIN"/>
    <property type="match status" value="1"/>
</dbReference>
<sequence>METVETQEPPPAPLDPTLAPILLFNYGRGGADPEEEGDDGARLVYSIPKRRLLLAGEVDLLIDDVNWITPHGWMLTLDPATRVTCLRDPFASSRAFPLPPDTGGLLAGSDETRCVMSTPTPVDPGCVVLVIHRADPVLCYCRPGGTRWYRHEYAPELLIDGDPNNRGRAYIVEAVYGLTAAGDGRFHAHFPCDSKLATLAFSPTAAGPPALSSSHFCYTRLCDRRMLLVEVKKLELAKSVFVKVTELGDNRAFFVRRGQFGAWMAAYELGLKPNCIYFTNSNDKGLYVYDMEQGTTSLHNPGQDVPDSMQPILLMPVSL</sequence>
<evidence type="ECO:0000259" key="1">
    <source>
        <dbReference type="Pfam" id="PF03478"/>
    </source>
</evidence>
<dbReference type="Proteomes" id="UP001497457">
    <property type="component" value="Chromosome 7b"/>
</dbReference>
<dbReference type="EMBL" id="OZ075117">
    <property type="protein sequence ID" value="CAL5081301.1"/>
    <property type="molecule type" value="Genomic_DNA"/>
</dbReference>
<feature type="domain" description="KIB1-4 beta-propeller" evidence="1">
    <location>
        <begin position="69"/>
        <end position="290"/>
    </location>
</feature>
<name>A0ABC9FU46_9POAL</name>
<dbReference type="AlphaFoldDB" id="A0ABC9FU46"/>
<organism evidence="2 3">
    <name type="scientific">Urochloa decumbens</name>
    <dbReference type="NCBI Taxonomy" id="240449"/>
    <lineage>
        <taxon>Eukaryota</taxon>
        <taxon>Viridiplantae</taxon>
        <taxon>Streptophyta</taxon>
        <taxon>Embryophyta</taxon>
        <taxon>Tracheophyta</taxon>
        <taxon>Spermatophyta</taxon>
        <taxon>Magnoliopsida</taxon>
        <taxon>Liliopsida</taxon>
        <taxon>Poales</taxon>
        <taxon>Poaceae</taxon>
        <taxon>PACMAD clade</taxon>
        <taxon>Panicoideae</taxon>
        <taxon>Panicodae</taxon>
        <taxon>Paniceae</taxon>
        <taxon>Melinidinae</taxon>
        <taxon>Urochloa</taxon>
    </lineage>
</organism>
<accession>A0ABC9FU46</accession>
<dbReference type="Pfam" id="PF03478">
    <property type="entry name" value="Beta-prop_KIB1-4"/>
    <property type="match status" value="1"/>
</dbReference>
<evidence type="ECO:0000313" key="3">
    <source>
        <dbReference type="Proteomes" id="UP001497457"/>
    </source>
</evidence>
<proteinExistence type="predicted"/>